<sequence>MIPRTYRKCPLSRYTDRNGRKELTIAENEQEAAAGMVFLPQPPQPYHLQRPMPGLHP</sequence>
<gene>
    <name evidence="1" type="ORF">GCWU0000282_002526</name>
</gene>
<accession>V2Y3V8</accession>
<proteinExistence type="predicted"/>
<evidence type="ECO:0000313" key="2">
    <source>
        <dbReference type="Proteomes" id="UP000018227"/>
    </source>
</evidence>
<dbReference type="STRING" id="592026.GCWU0000282_002526"/>
<organism evidence="1 2">
    <name type="scientific">Catonella morbi ATCC 51271</name>
    <dbReference type="NCBI Taxonomy" id="592026"/>
    <lineage>
        <taxon>Bacteria</taxon>
        <taxon>Bacillati</taxon>
        <taxon>Bacillota</taxon>
        <taxon>Clostridia</taxon>
        <taxon>Lachnospirales</taxon>
        <taxon>Lachnospiraceae</taxon>
        <taxon>Catonella</taxon>
    </lineage>
</organism>
<comment type="caution">
    <text evidence="1">The sequence shown here is derived from an EMBL/GenBank/DDBJ whole genome shotgun (WGS) entry which is preliminary data.</text>
</comment>
<keyword evidence="2" id="KW-1185">Reference proteome</keyword>
<dbReference type="AlphaFoldDB" id="V2Y3V8"/>
<dbReference type="Proteomes" id="UP000018227">
    <property type="component" value="Unassembled WGS sequence"/>
</dbReference>
<evidence type="ECO:0000313" key="1">
    <source>
        <dbReference type="EMBL" id="ESL02391.1"/>
    </source>
</evidence>
<reference evidence="1 2" key="1">
    <citation type="submission" date="2013-06" db="EMBL/GenBank/DDBJ databases">
        <authorList>
            <person name="Weinstock G."/>
            <person name="Sodergren E."/>
            <person name="Clifton S."/>
            <person name="Fulton L."/>
            <person name="Fulton B."/>
            <person name="Courtney L."/>
            <person name="Fronick C."/>
            <person name="Harrison M."/>
            <person name="Strong C."/>
            <person name="Farmer C."/>
            <person name="Delahaunty K."/>
            <person name="Markovic C."/>
            <person name="Hall O."/>
            <person name="Minx P."/>
            <person name="Tomlinson C."/>
            <person name="Mitreva M."/>
            <person name="Nelson J."/>
            <person name="Hou S."/>
            <person name="Wollam A."/>
            <person name="Pepin K.H."/>
            <person name="Johnson M."/>
            <person name="Bhonagiri V."/>
            <person name="Nash W.E."/>
            <person name="Warren W."/>
            <person name="Chinwalla A."/>
            <person name="Mardis E.R."/>
            <person name="Wilson R.K."/>
        </authorList>
    </citation>
    <scope>NUCLEOTIDE SEQUENCE [LARGE SCALE GENOMIC DNA]</scope>
    <source>
        <strain evidence="1 2">ATCC 51271</strain>
    </source>
</reference>
<dbReference type="EMBL" id="ACIL03000016">
    <property type="protein sequence ID" value="ESL02391.1"/>
    <property type="molecule type" value="Genomic_DNA"/>
</dbReference>
<protein>
    <submittedName>
        <fullName evidence="1">Uncharacterized protein</fullName>
    </submittedName>
</protein>
<name>V2Y3V8_9FIRM</name>
<dbReference type="eggNOG" id="ENOG50345H7">
    <property type="taxonomic scope" value="Bacteria"/>
</dbReference>
<dbReference type="HOGENOM" id="CLU_2988192_0_0_9"/>